<dbReference type="EMBL" id="UINC01132164">
    <property type="protein sequence ID" value="SVD14307.1"/>
    <property type="molecule type" value="Genomic_DNA"/>
</dbReference>
<feature type="non-terminal residue" evidence="1">
    <location>
        <position position="39"/>
    </location>
</feature>
<proteinExistence type="predicted"/>
<reference evidence="1" key="1">
    <citation type="submission" date="2018-05" db="EMBL/GenBank/DDBJ databases">
        <authorList>
            <person name="Lanie J.A."/>
            <person name="Ng W.-L."/>
            <person name="Kazmierczak K.M."/>
            <person name="Andrzejewski T.M."/>
            <person name="Davidsen T.M."/>
            <person name="Wayne K.J."/>
            <person name="Tettelin H."/>
            <person name="Glass J.I."/>
            <person name="Rusch D."/>
            <person name="Podicherti R."/>
            <person name="Tsui H.-C.T."/>
            <person name="Winkler M.E."/>
        </authorList>
    </citation>
    <scope>NUCLEOTIDE SEQUENCE</scope>
</reference>
<name>A0A382SYK0_9ZZZZ</name>
<dbReference type="Gene3D" id="3.40.50.720">
    <property type="entry name" value="NAD(P)-binding Rossmann-like Domain"/>
    <property type="match status" value="1"/>
</dbReference>
<evidence type="ECO:0000313" key="1">
    <source>
        <dbReference type="EMBL" id="SVD14307.1"/>
    </source>
</evidence>
<gene>
    <name evidence="1" type="ORF">METZ01_LOCUS367161</name>
</gene>
<dbReference type="InterPro" id="IPR036291">
    <property type="entry name" value="NAD(P)-bd_dom_sf"/>
</dbReference>
<protein>
    <submittedName>
        <fullName evidence="1">Uncharacterized protein</fullName>
    </submittedName>
</protein>
<dbReference type="AlphaFoldDB" id="A0A382SYK0"/>
<sequence>MGYKNLLITGANGCVGQYLVDWFLKNTKFYSIVRKTASS</sequence>
<accession>A0A382SYK0</accession>
<dbReference type="SUPFAM" id="SSF51735">
    <property type="entry name" value="NAD(P)-binding Rossmann-fold domains"/>
    <property type="match status" value="1"/>
</dbReference>
<organism evidence="1">
    <name type="scientific">marine metagenome</name>
    <dbReference type="NCBI Taxonomy" id="408172"/>
    <lineage>
        <taxon>unclassified sequences</taxon>
        <taxon>metagenomes</taxon>
        <taxon>ecological metagenomes</taxon>
    </lineage>
</organism>